<dbReference type="SMART" id="SM00387">
    <property type="entry name" value="HATPase_c"/>
    <property type="match status" value="1"/>
</dbReference>
<dbReference type="EC" id="2.7.13.3" evidence="3"/>
<dbReference type="InterPro" id="IPR003660">
    <property type="entry name" value="HAMP_dom"/>
</dbReference>
<comment type="subcellular location">
    <subcellularLocation>
        <location evidence="2">Membrane</location>
    </subcellularLocation>
</comment>
<dbReference type="Proteomes" id="UP000191554">
    <property type="component" value="Unassembled WGS sequence"/>
</dbReference>
<evidence type="ECO:0000256" key="4">
    <source>
        <dbReference type="ARBA" id="ARBA00022553"/>
    </source>
</evidence>
<gene>
    <name evidence="12" type="primary">walK</name>
    <name evidence="12" type="ORF">CLHUN_18270</name>
</gene>
<dbReference type="CDD" id="cd00075">
    <property type="entry name" value="HATPase"/>
    <property type="match status" value="1"/>
</dbReference>
<keyword evidence="9" id="KW-0812">Transmembrane</keyword>
<dbReference type="SUPFAM" id="SSF55874">
    <property type="entry name" value="ATPase domain of HSP90 chaperone/DNA topoisomerase II/histidine kinase"/>
    <property type="match status" value="1"/>
</dbReference>
<keyword evidence="4" id="KW-0597">Phosphoprotein</keyword>
<keyword evidence="8 9" id="KW-0472">Membrane</keyword>
<dbReference type="GO" id="GO:0005886">
    <property type="term" value="C:plasma membrane"/>
    <property type="evidence" value="ECO:0007669"/>
    <property type="project" value="TreeGrafter"/>
</dbReference>
<dbReference type="SUPFAM" id="SSF55785">
    <property type="entry name" value="PYP-like sensor domain (PAS domain)"/>
    <property type="match status" value="1"/>
</dbReference>
<name>A0A1V4SKG4_RUMHU</name>
<dbReference type="Pfam" id="PF00672">
    <property type="entry name" value="HAMP"/>
    <property type="match status" value="1"/>
</dbReference>
<dbReference type="CDD" id="cd00082">
    <property type="entry name" value="HisKA"/>
    <property type="match status" value="1"/>
</dbReference>
<keyword evidence="9" id="KW-1133">Transmembrane helix</keyword>
<dbReference type="InterPro" id="IPR036890">
    <property type="entry name" value="HATPase_C_sf"/>
</dbReference>
<dbReference type="InterPro" id="IPR005467">
    <property type="entry name" value="His_kinase_dom"/>
</dbReference>
<evidence type="ECO:0000256" key="2">
    <source>
        <dbReference type="ARBA" id="ARBA00004370"/>
    </source>
</evidence>
<keyword evidence="13" id="KW-1185">Reference proteome</keyword>
<evidence type="ECO:0000259" key="11">
    <source>
        <dbReference type="PROSITE" id="PS50885"/>
    </source>
</evidence>
<evidence type="ECO:0000313" key="12">
    <source>
        <dbReference type="EMBL" id="OPX44273.1"/>
    </source>
</evidence>
<dbReference type="PANTHER" id="PTHR45453">
    <property type="entry name" value="PHOSPHATE REGULON SENSOR PROTEIN PHOR"/>
    <property type="match status" value="1"/>
</dbReference>
<dbReference type="Gene3D" id="3.30.565.10">
    <property type="entry name" value="Histidine kinase-like ATPase, C-terminal domain"/>
    <property type="match status" value="1"/>
</dbReference>
<dbReference type="GO" id="GO:0004721">
    <property type="term" value="F:phosphoprotein phosphatase activity"/>
    <property type="evidence" value="ECO:0007669"/>
    <property type="project" value="TreeGrafter"/>
</dbReference>
<dbReference type="FunFam" id="1.10.287.130:FF:000001">
    <property type="entry name" value="Two-component sensor histidine kinase"/>
    <property type="match status" value="1"/>
</dbReference>
<dbReference type="InterPro" id="IPR035965">
    <property type="entry name" value="PAS-like_dom_sf"/>
</dbReference>
<evidence type="ECO:0000256" key="7">
    <source>
        <dbReference type="ARBA" id="ARBA00023012"/>
    </source>
</evidence>
<dbReference type="SMART" id="SM00388">
    <property type="entry name" value="HisKA"/>
    <property type="match status" value="1"/>
</dbReference>
<dbReference type="EMBL" id="MZGX01000010">
    <property type="protein sequence ID" value="OPX44273.1"/>
    <property type="molecule type" value="Genomic_DNA"/>
</dbReference>
<feature type="transmembrane region" description="Helical" evidence="9">
    <location>
        <begin position="171"/>
        <end position="193"/>
    </location>
</feature>
<evidence type="ECO:0000256" key="5">
    <source>
        <dbReference type="ARBA" id="ARBA00022679"/>
    </source>
</evidence>
<dbReference type="SMART" id="SM00304">
    <property type="entry name" value="HAMP"/>
    <property type="match status" value="1"/>
</dbReference>
<dbReference type="GO" id="GO:0000155">
    <property type="term" value="F:phosphorelay sensor kinase activity"/>
    <property type="evidence" value="ECO:0007669"/>
    <property type="project" value="InterPro"/>
</dbReference>
<evidence type="ECO:0000256" key="6">
    <source>
        <dbReference type="ARBA" id="ARBA00022777"/>
    </source>
</evidence>
<reference evidence="12 13" key="1">
    <citation type="submission" date="2017-03" db="EMBL/GenBank/DDBJ databases">
        <title>Genome sequence of Clostridium hungatei DSM 14427.</title>
        <authorList>
            <person name="Poehlein A."/>
            <person name="Daniel R."/>
        </authorList>
    </citation>
    <scope>NUCLEOTIDE SEQUENCE [LARGE SCALE GENOMIC DNA]</scope>
    <source>
        <strain evidence="12 13">DSM 14427</strain>
    </source>
</reference>
<comment type="caution">
    <text evidence="12">The sequence shown here is derived from an EMBL/GenBank/DDBJ whole genome shotgun (WGS) entry which is preliminary data.</text>
</comment>
<dbReference type="SUPFAM" id="SSF47384">
    <property type="entry name" value="Homodimeric domain of signal transducing histidine kinase"/>
    <property type="match status" value="1"/>
</dbReference>
<dbReference type="AlphaFoldDB" id="A0A1V4SKG4"/>
<dbReference type="PROSITE" id="PS50885">
    <property type="entry name" value="HAMP"/>
    <property type="match status" value="1"/>
</dbReference>
<organism evidence="12 13">
    <name type="scientific">Ruminiclostridium hungatei</name>
    <name type="common">Clostridium hungatei</name>
    <dbReference type="NCBI Taxonomy" id="48256"/>
    <lineage>
        <taxon>Bacteria</taxon>
        <taxon>Bacillati</taxon>
        <taxon>Bacillota</taxon>
        <taxon>Clostridia</taxon>
        <taxon>Eubacteriales</taxon>
        <taxon>Oscillospiraceae</taxon>
        <taxon>Ruminiclostridium</taxon>
    </lineage>
</organism>
<evidence type="ECO:0000256" key="3">
    <source>
        <dbReference type="ARBA" id="ARBA00012438"/>
    </source>
</evidence>
<keyword evidence="6 12" id="KW-0418">Kinase</keyword>
<dbReference type="Pfam" id="PF02518">
    <property type="entry name" value="HATPase_c"/>
    <property type="match status" value="1"/>
</dbReference>
<dbReference type="PROSITE" id="PS50109">
    <property type="entry name" value="HIS_KIN"/>
    <property type="match status" value="1"/>
</dbReference>
<accession>A0A1V4SKG4</accession>
<dbReference type="InterPro" id="IPR036097">
    <property type="entry name" value="HisK_dim/P_sf"/>
</dbReference>
<dbReference type="GO" id="GO:0016036">
    <property type="term" value="P:cellular response to phosphate starvation"/>
    <property type="evidence" value="ECO:0007669"/>
    <property type="project" value="TreeGrafter"/>
</dbReference>
<evidence type="ECO:0000259" key="10">
    <source>
        <dbReference type="PROSITE" id="PS50109"/>
    </source>
</evidence>
<dbReference type="InterPro" id="IPR003594">
    <property type="entry name" value="HATPase_dom"/>
</dbReference>
<evidence type="ECO:0000256" key="8">
    <source>
        <dbReference type="ARBA" id="ARBA00023136"/>
    </source>
</evidence>
<dbReference type="RefSeq" id="WP_080064269.1">
    <property type="nucleotide sequence ID" value="NZ_MZGX01000010.1"/>
</dbReference>
<feature type="domain" description="HAMP" evidence="11">
    <location>
        <begin position="195"/>
        <end position="247"/>
    </location>
</feature>
<evidence type="ECO:0000256" key="9">
    <source>
        <dbReference type="SAM" id="Phobius"/>
    </source>
</evidence>
<keyword evidence="5 12" id="KW-0808">Transferase</keyword>
<dbReference type="PRINTS" id="PR00344">
    <property type="entry name" value="BCTRLSENSOR"/>
</dbReference>
<comment type="catalytic activity">
    <reaction evidence="1">
        <text>ATP + protein L-histidine = ADP + protein N-phospho-L-histidine.</text>
        <dbReference type="EC" id="2.7.13.3"/>
    </reaction>
</comment>
<dbReference type="OrthoDB" id="9813151at2"/>
<dbReference type="FunFam" id="3.30.565.10:FF:000006">
    <property type="entry name" value="Sensor histidine kinase WalK"/>
    <property type="match status" value="1"/>
</dbReference>
<dbReference type="Gene3D" id="6.10.340.10">
    <property type="match status" value="1"/>
</dbReference>
<dbReference type="InterPro" id="IPR003661">
    <property type="entry name" value="HisK_dim/P_dom"/>
</dbReference>
<dbReference type="SUPFAM" id="SSF158472">
    <property type="entry name" value="HAMP domain-like"/>
    <property type="match status" value="1"/>
</dbReference>
<evidence type="ECO:0000313" key="13">
    <source>
        <dbReference type="Proteomes" id="UP000191554"/>
    </source>
</evidence>
<dbReference type="InterPro" id="IPR004358">
    <property type="entry name" value="Sig_transdc_His_kin-like_C"/>
</dbReference>
<dbReference type="Gene3D" id="3.30.450.20">
    <property type="entry name" value="PAS domain"/>
    <property type="match status" value="1"/>
</dbReference>
<dbReference type="Gene3D" id="1.10.287.130">
    <property type="match status" value="1"/>
</dbReference>
<dbReference type="InterPro" id="IPR050351">
    <property type="entry name" value="BphY/WalK/GraS-like"/>
</dbReference>
<dbReference type="CDD" id="cd06225">
    <property type="entry name" value="HAMP"/>
    <property type="match status" value="1"/>
</dbReference>
<feature type="transmembrane region" description="Helical" evidence="9">
    <location>
        <begin position="12"/>
        <end position="32"/>
    </location>
</feature>
<dbReference type="PANTHER" id="PTHR45453:SF1">
    <property type="entry name" value="PHOSPHATE REGULON SENSOR PROTEIN PHOR"/>
    <property type="match status" value="1"/>
</dbReference>
<evidence type="ECO:0000256" key="1">
    <source>
        <dbReference type="ARBA" id="ARBA00000085"/>
    </source>
</evidence>
<dbReference type="STRING" id="48256.CLHUN_18270"/>
<keyword evidence="7" id="KW-0902">Two-component regulatory system</keyword>
<dbReference type="Pfam" id="PF00512">
    <property type="entry name" value="HisKA"/>
    <property type="match status" value="1"/>
</dbReference>
<sequence length="598" mass="66997">MKSKIVKYTIFLVIIAITITGIFTSALARYFYKYEVQNSIENTAVLLTHQIDTEISQNKLTDFDKLAKEYAKLLNEKPSAIESFSFFTRITIIDYSGKVLGESDSDANGMQNHLNRKEVKEAIQGKMGTDERFSETLKVTYLYVAFPIEAHNIIVRVSIPLYQINSINKAFFFYTIIGILAGLLLTILISVQLSKVITDPIRQLINTSKEIAGGNYKKRVNITSKDEIGQLAYTFNEMADKLDETLLGMMDKNVRVDTVINSMRDGIIAVDTDYKILIINTIACDIFGVRHGPGIMGKNLIQIARNSKVNSLLIDTIKNNTPLTDEIIMFSPATNTDKIYKVYTNPIKNTDTVRSVNSGGVITLHDVTSVKKLEQIRTEFVSNVTHELKTPLTSIRGFVETLKNGAIEDTAVAAKFLDIIDIEAERLYMLINDILQLSEIEGMRKDDNIMETNLNTIIGEVVLILEAAAQKKGVRLIVEVDQTINLLVNKNRIKQMLINLVDNAIKYNVENGAVYIRAGRSSGKTYISIKDTGIGISEKHHSRIFERFYRVDKGRSRNMGGTGLGLSIVKHIVNLYSGDIRVVSQQGQGTEFLIQLPL</sequence>
<protein>
    <recommendedName>
        <fullName evidence="3">histidine kinase</fullName>
        <ecNumber evidence="3">2.7.13.3</ecNumber>
    </recommendedName>
</protein>
<proteinExistence type="predicted"/>
<feature type="domain" description="Histidine kinase" evidence="10">
    <location>
        <begin position="383"/>
        <end position="598"/>
    </location>
</feature>